<feature type="domain" description="Diels-Alderase N-terminal" evidence="5">
    <location>
        <begin position="78"/>
        <end position="262"/>
    </location>
</feature>
<dbReference type="GeneID" id="41967960"/>
<evidence type="ECO:0000256" key="3">
    <source>
        <dbReference type="SAM" id="MobiDB-lite"/>
    </source>
</evidence>
<name>A0A507B9Q1_9PEZI</name>
<accession>A0A507B9Q1</accession>
<dbReference type="AlphaFoldDB" id="A0A507B9Q1"/>
<reference evidence="6 7" key="1">
    <citation type="submission" date="2019-06" db="EMBL/GenBank/DDBJ databases">
        <title>Draft genome sequence of the filamentous fungus Phialemoniopsis curvata isolated from diesel fuel.</title>
        <authorList>
            <person name="Varaljay V.A."/>
            <person name="Lyon W.J."/>
            <person name="Crouch A.L."/>
            <person name="Drake C.E."/>
            <person name="Hollomon J.M."/>
            <person name="Nadeau L.J."/>
            <person name="Nunn H.S."/>
            <person name="Stevenson B.S."/>
            <person name="Bojanowski C.L."/>
            <person name="Crookes-Goodson W.J."/>
        </authorList>
    </citation>
    <scope>NUCLEOTIDE SEQUENCE [LARGE SCALE GENOMIC DNA]</scope>
    <source>
        <strain evidence="6 7">D216</strain>
    </source>
</reference>
<dbReference type="GO" id="GO:0016853">
    <property type="term" value="F:isomerase activity"/>
    <property type="evidence" value="ECO:0007669"/>
    <property type="project" value="UniProtKB-KW"/>
</dbReference>
<dbReference type="InterPro" id="IPR054499">
    <property type="entry name" value="DA_C"/>
</dbReference>
<dbReference type="Pfam" id="PF22903">
    <property type="entry name" value="DA_C"/>
    <property type="match status" value="1"/>
</dbReference>
<dbReference type="Proteomes" id="UP000319257">
    <property type="component" value="Unassembled WGS sequence"/>
</dbReference>
<evidence type="ECO:0000259" key="4">
    <source>
        <dbReference type="Pfam" id="PF22903"/>
    </source>
</evidence>
<feature type="region of interest" description="Disordered" evidence="3">
    <location>
        <begin position="193"/>
        <end position="217"/>
    </location>
</feature>
<comment type="caution">
    <text evidence="6">The sequence shown here is derived from an EMBL/GenBank/DDBJ whole genome shotgun (WGS) entry which is preliminary data.</text>
</comment>
<dbReference type="RefSeq" id="XP_030995830.1">
    <property type="nucleotide sequence ID" value="XM_031139625.1"/>
</dbReference>
<dbReference type="InParanoid" id="A0A507B9Q1"/>
<dbReference type="STRING" id="1093900.A0A507B9Q1"/>
<keyword evidence="1" id="KW-0413">Isomerase</keyword>
<evidence type="ECO:0000256" key="1">
    <source>
        <dbReference type="ARBA" id="ARBA00023235"/>
    </source>
</evidence>
<proteinExistence type="inferred from homology"/>
<organism evidence="6 7">
    <name type="scientific">Thyridium curvatum</name>
    <dbReference type="NCBI Taxonomy" id="1093900"/>
    <lineage>
        <taxon>Eukaryota</taxon>
        <taxon>Fungi</taxon>
        <taxon>Dikarya</taxon>
        <taxon>Ascomycota</taxon>
        <taxon>Pezizomycotina</taxon>
        <taxon>Sordariomycetes</taxon>
        <taxon>Sordariomycetidae</taxon>
        <taxon>Thyridiales</taxon>
        <taxon>Thyridiaceae</taxon>
        <taxon>Thyridium</taxon>
    </lineage>
</organism>
<gene>
    <name evidence="6" type="ORF">E0L32_000513</name>
</gene>
<dbReference type="Pfam" id="PF24137">
    <property type="entry name" value="DA_N"/>
    <property type="match status" value="1"/>
</dbReference>
<evidence type="ECO:0000313" key="7">
    <source>
        <dbReference type="Proteomes" id="UP000319257"/>
    </source>
</evidence>
<evidence type="ECO:0000259" key="5">
    <source>
        <dbReference type="Pfam" id="PF24137"/>
    </source>
</evidence>
<protein>
    <submittedName>
        <fullName evidence="6">Uncharacterized protein</fullName>
    </submittedName>
</protein>
<dbReference type="InterPro" id="IPR056402">
    <property type="entry name" value="DA_N"/>
</dbReference>
<evidence type="ECO:0000313" key="6">
    <source>
        <dbReference type="EMBL" id="TPX14119.1"/>
    </source>
</evidence>
<keyword evidence="7" id="KW-1185">Reference proteome</keyword>
<evidence type="ECO:0000256" key="2">
    <source>
        <dbReference type="ARBA" id="ARBA00046325"/>
    </source>
</evidence>
<comment type="similarity">
    <text evidence="2">Belongs to the Diels-Alderase family.</text>
</comment>
<dbReference type="EMBL" id="SKBQ01000002">
    <property type="protein sequence ID" value="TPX14119.1"/>
    <property type="molecule type" value="Genomic_DNA"/>
</dbReference>
<sequence length="450" mass="49422">MSRLFGGTISKTLALAAALLAAFAAANLYQVPLGASKIPTDYDFTTRWDDESCTISRSTAFEVLDGPNTFSTEPSEPINSVKITPAINKTNWEQWEFDGLSHSGLSFIMALFSRDYSYYFFGKGNLRVELFMTLPDGSRIQELDYVKESAVIDCPGYTVGIWNSSGKSYSFYTSKDLKYTKLEFDSPRIRGTYKLSSTTPPHHADGSAFPPEGGNSAADAAQISPDFYYSVPVAGGEMEVDAMLGSGKKLSFSGRGGSTRLWAQQGWLGLSESWIAIRAWAGPYTFTYWEVVSRVGADTGKTFVSGHLFYNDELLVGTRVGNTSGAAADDYVRITHNYDGEIAGSFDDKNTGHFLEFGSPGRGKIWRFELQHIMKQYELGVGGGLGMSDFANRVFGGEVGADHQYEGRGLTEQAAFPAYVPQWAVWLLYGVGFLGTGKDYAMDLVSYLFW</sequence>
<dbReference type="OrthoDB" id="5344254at2759"/>
<feature type="domain" description="Diels-Alderase C-terminal" evidence="4">
    <location>
        <begin position="266"/>
        <end position="414"/>
    </location>
</feature>